<dbReference type="PROSITE" id="PS50977">
    <property type="entry name" value="HTH_TETR_2"/>
    <property type="match status" value="1"/>
</dbReference>
<dbReference type="InterPro" id="IPR050109">
    <property type="entry name" value="HTH-type_TetR-like_transc_reg"/>
</dbReference>
<name>A0A561ERT1_9ACTN</name>
<dbReference type="InterPro" id="IPR009057">
    <property type="entry name" value="Homeodomain-like_sf"/>
</dbReference>
<accession>A0A561ERT1</accession>
<gene>
    <name evidence="6" type="ORF">FB465_3385</name>
</gene>
<dbReference type="PANTHER" id="PTHR30055:SF220">
    <property type="entry name" value="TETR-FAMILY REGULATORY PROTEIN"/>
    <property type="match status" value="1"/>
</dbReference>
<evidence type="ECO:0000313" key="6">
    <source>
        <dbReference type="EMBL" id="TWE18318.1"/>
    </source>
</evidence>
<reference evidence="6 7" key="1">
    <citation type="submission" date="2019-06" db="EMBL/GenBank/DDBJ databases">
        <title>Sequencing the genomes of 1000 actinobacteria strains.</title>
        <authorList>
            <person name="Klenk H.-P."/>
        </authorList>
    </citation>
    <scope>NUCLEOTIDE SEQUENCE [LARGE SCALE GENOMIC DNA]</scope>
    <source>
        <strain evidence="6 7">DSM 41649</strain>
    </source>
</reference>
<keyword evidence="3" id="KW-0804">Transcription</keyword>
<organism evidence="6 7">
    <name type="scientific">Kitasatospora atroaurantiaca</name>
    <dbReference type="NCBI Taxonomy" id="285545"/>
    <lineage>
        <taxon>Bacteria</taxon>
        <taxon>Bacillati</taxon>
        <taxon>Actinomycetota</taxon>
        <taxon>Actinomycetes</taxon>
        <taxon>Kitasatosporales</taxon>
        <taxon>Streptomycetaceae</taxon>
        <taxon>Kitasatospora</taxon>
    </lineage>
</organism>
<dbReference type="InterPro" id="IPR036271">
    <property type="entry name" value="Tet_transcr_reg_TetR-rel_C_sf"/>
</dbReference>
<dbReference type="Gene3D" id="1.10.357.10">
    <property type="entry name" value="Tetracycline Repressor, domain 2"/>
    <property type="match status" value="1"/>
</dbReference>
<proteinExistence type="predicted"/>
<dbReference type="Pfam" id="PF13305">
    <property type="entry name" value="TetR_C_33"/>
    <property type="match status" value="1"/>
</dbReference>
<comment type="caution">
    <text evidence="6">The sequence shown here is derived from an EMBL/GenBank/DDBJ whole genome shotgun (WGS) entry which is preliminary data.</text>
</comment>
<sequence>MTEGEDLRGQFIEAALRVVAAHGPAGLTVRRVAEEAGSSTMGVYSRFGSRTGMLQALYERAFDMLRDAFGAVPATGEVLTDVRALALAYRLFALQSPTRYAFMFEQAVPNFDPGPDLRVRALESTFGVLVAAVAQAAAPGAEPGAAERSAYLIWTAMHGMVSIELTHRDRTELPGWSIASDWEGVYLDGVHAVWNGLALP</sequence>
<evidence type="ECO:0000256" key="1">
    <source>
        <dbReference type="ARBA" id="ARBA00023015"/>
    </source>
</evidence>
<dbReference type="RefSeq" id="WP_211785798.1">
    <property type="nucleotide sequence ID" value="NZ_BAAABR010000006.1"/>
</dbReference>
<dbReference type="PANTHER" id="PTHR30055">
    <property type="entry name" value="HTH-TYPE TRANSCRIPTIONAL REGULATOR RUTR"/>
    <property type="match status" value="1"/>
</dbReference>
<dbReference type="GO" id="GO:0000976">
    <property type="term" value="F:transcription cis-regulatory region binding"/>
    <property type="evidence" value="ECO:0007669"/>
    <property type="project" value="TreeGrafter"/>
</dbReference>
<dbReference type="SUPFAM" id="SSF48498">
    <property type="entry name" value="Tetracyclin repressor-like, C-terminal domain"/>
    <property type="match status" value="1"/>
</dbReference>
<dbReference type="InterPro" id="IPR001647">
    <property type="entry name" value="HTH_TetR"/>
</dbReference>
<dbReference type="SUPFAM" id="SSF46689">
    <property type="entry name" value="Homeodomain-like"/>
    <property type="match status" value="1"/>
</dbReference>
<protein>
    <submittedName>
        <fullName evidence="6">TetR family transcriptional regulator</fullName>
    </submittedName>
</protein>
<evidence type="ECO:0000256" key="2">
    <source>
        <dbReference type="ARBA" id="ARBA00023125"/>
    </source>
</evidence>
<dbReference type="GO" id="GO:0003700">
    <property type="term" value="F:DNA-binding transcription factor activity"/>
    <property type="evidence" value="ECO:0007669"/>
    <property type="project" value="TreeGrafter"/>
</dbReference>
<dbReference type="AlphaFoldDB" id="A0A561ERT1"/>
<dbReference type="InterPro" id="IPR025996">
    <property type="entry name" value="MT1864/Rv1816-like_C"/>
</dbReference>
<evidence type="ECO:0000313" key="7">
    <source>
        <dbReference type="Proteomes" id="UP000318416"/>
    </source>
</evidence>
<keyword evidence="2 4" id="KW-0238">DNA-binding</keyword>
<feature type="domain" description="HTH tetR-type" evidence="5">
    <location>
        <begin position="5"/>
        <end position="65"/>
    </location>
</feature>
<feature type="DNA-binding region" description="H-T-H motif" evidence="4">
    <location>
        <begin position="28"/>
        <end position="47"/>
    </location>
</feature>
<dbReference type="Proteomes" id="UP000318416">
    <property type="component" value="Unassembled WGS sequence"/>
</dbReference>
<keyword evidence="1" id="KW-0805">Transcription regulation</keyword>
<evidence type="ECO:0000259" key="5">
    <source>
        <dbReference type="PROSITE" id="PS50977"/>
    </source>
</evidence>
<dbReference type="EMBL" id="VIVR01000001">
    <property type="protein sequence ID" value="TWE18318.1"/>
    <property type="molecule type" value="Genomic_DNA"/>
</dbReference>
<keyword evidence="7" id="KW-1185">Reference proteome</keyword>
<evidence type="ECO:0000256" key="3">
    <source>
        <dbReference type="ARBA" id="ARBA00023163"/>
    </source>
</evidence>
<dbReference type="Pfam" id="PF00440">
    <property type="entry name" value="TetR_N"/>
    <property type="match status" value="1"/>
</dbReference>
<evidence type="ECO:0000256" key="4">
    <source>
        <dbReference type="PROSITE-ProRule" id="PRU00335"/>
    </source>
</evidence>